<gene>
    <name evidence="2" type="ORF">MED297_19922</name>
</gene>
<sequence>MSAHAGDSGSTAYTALKDYDDNDADTSGNPPSPPTPDPTRQREDLLVGIAVSQFHLRDYLYRHGQWRRYNVGHTRNHGSPRRGGVGIDPL</sequence>
<keyword evidence="3" id="KW-1185">Reference proteome</keyword>
<dbReference type="EMBL" id="AAOE01000001">
    <property type="protein sequence ID" value="EAR11190.1"/>
    <property type="molecule type" value="Genomic_DNA"/>
</dbReference>
<comment type="caution">
    <text evidence="2">The sequence shown here is derived from an EMBL/GenBank/DDBJ whole genome shotgun (WGS) entry which is preliminary data.</text>
</comment>
<feature type="region of interest" description="Disordered" evidence="1">
    <location>
        <begin position="69"/>
        <end position="90"/>
    </location>
</feature>
<reference evidence="2 3" key="1">
    <citation type="submission" date="2006-02" db="EMBL/GenBank/DDBJ databases">
        <authorList>
            <person name="Pinhassi J."/>
            <person name="Pedros-Alio C."/>
            <person name="Ferriera S."/>
            <person name="Johnson J."/>
            <person name="Kravitz S."/>
            <person name="Halpern A."/>
            <person name="Remington K."/>
            <person name="Beeson K."/>
            <person name="Tran B."/>
            <person name="Rogers Y.-H."/>
            <person name="Friedman R."/>
            <person name="Venter J.C."/>
        </authorList>
    </citation>
    <scope>NUCLEOTIDE SEQUENCE [LARGE SCALE GENOMIC DNA]</scope>
    <source>
        <strain evidence="2 3">MED297</strain>
    </source>
</reference>
<dbReference type="AlphaFoldDB" id="A4B989"/>
<feature type="compositionally biased region" description="Gly residues" evidence="1">
    <location>
        <begin position="81"/>
        <end position="90"/>
    </location>
</feature>
<dbReference type="HOGENOM" id="CLU_2438649_0_0_6"/>
<proteinExistence type="predicted"/>
<evidence type="ECO:0000256" key="1">
    <source>
        <dbReference type="SAM" id="MobiDB-lite"/>
    </source>
</evidence>
<accession>A4B989</accession>
<feature type="region of interest" description="Disordered" evidence="1">
    <location>
        <begin position="1"/>
        <end position="42"/>
    </location>
</feature>
<evidence type="ECO:0000313" key="3">
    <source>
        <dbReference type="Proteomes" id="UP000005953"/>
    </source>
</evidence>
<dbReference type="STRING" id="314283.MED297_19922"/>
<evidence type="ECO:0000313" key="2">
    <source>
        <dbReference type="EMBL" id="EAR11190.1"/>
    </source>
</evidence>
<name>A4B989_9GAMM</name>
<organism evidence="2 3">
    <name type="scientific">Reinekea blandensis MED297</name>
    <dbReference type="NCBI Taxonomy" id="314283"/>
    <lineage>
        <taxon>Bacteria</taxon>
        <taxon>Pseudomonadati</taxon>
        <taxon>Pseudomonadota</taxon>
        <taxon>Gammaproteobacteria</taxon>
        <taxon>Oceanospirillales</taxon>
        <taxon>Saccharospirillaceae</taxon>
        <taxon>Reinekea</taxon>
    </lineage>
</organism>
<protein>
    <submittedName>
        <fullName evidence="2">Uncharacterized protein</fullName>
    </submittedName>
</protein>
<dbReference type="Proteomes" id="UP000005953">
    <property type="component" value="Unassembled WGS sequence"/>
</dbReference>